<gene>
    <name evidence="1" type="ORF">SAMN05443665_101734</name>
</gene>
<dbReference type="RefSeq" id="WP_143228043.1">
    <property type="nucleotide sequence ID" value="NZ_FZOR01000017.1"/>
</dbReference>
<dbReference type="AlphaFoldDB" id="A0A239K8I0"/>
<organism evidence="1 2">
    <name type="scientific">Actinomadura meyerae</name>
    <dbReference type="NCBI Taxonomy" id="240840"/>
    <lineage>
        <taxon>Bacteria</taxon>
        <taxon>Bacillati</taxon>
        <taxon>Actinomycetota</taxon>
        <taxon>Actinomycetes</taxon>
        <taxon>Streptosporangiales</taxon>
        <taxon>Thermomonosporaceae</taxon>
        <taxon>Actinomadura</taxon>
    </lineage>
</organism>
<evidence type="ECO:0000313" key="2">
    <source>
        <dbReference type="Proteomes" id="UP000198318"/>
    </source>
</evidence>
<dbReference type="OrthoDB" id="3524739at2"/>
<dbReference type="Proteomes" id="UP000198318">
    <property type="component" value="Unassembled WGS sequence"/>
</dbReference>
<accession>A0A239K8I0</accession>
<keyword evidence="2" id="KW-1185">Reference proteome</keyword>
<dbReference type="EMBL" id="FZOR01000017">
    <property type="protein sequence ID" value="SNT13982.1"/>
    <property type="molecule type" value="Genomic_DNA"/>
</dbReference>
<proteinExistence type="predicted"/>
<evidence type="ECO:0000313" key="1">
    <source>
        <dbReference type="EMBL" id="SNT13982.1"/>
    </source>
</evidence>
<reference evidence="1 2" key="1">
    <citation type="submission" date="2017-06" db="EMBL/GenBank/DDBJ databases">
        <authorList>
            <person name="Kim H.J."/>
            <person name="Triplett B.A."/>
        </authorList>
    </citation>
    <scope>NUCLEOTIDE SEQUENCE [LARGE SCALE GENOMIC DNA]</scope>
    <source>
        <strain evidence="1 2">DSM 44715</strain>
    </source>
</reference>
<protein>
    <submittedName>
        <fullName evidence="1">Uncharacterized protein</fullName>
    </submittedName>
</protein>
<name>A0A239K8I0_9ACTN</name>
<sequence length="347" mass="36581">MSVLGCAEDYQVGFTDRYGGASTGPALDASSVKWGRVLDDTSEATVTFPGDDPDCCSALADIRSWCHDMCIYRDGAMVWQGPVVRPTASRAVTEFTARDVTAWLSHRVIHNLIDYTPTGAGAADLTAIAEHIVRDAFEPDDPNVLPYLTVRPSGVTGERRYEPDTTYAFTELQELARGGIDFTAVGHRIILSGQEPLGRLATLTDEHFAGDLKVIEDGLSATTRAIVTGEGVTATSGGVGVCGLLETLVKEQQIKDAGSAQYEADALVRAGDPAPLILEVPAGAQLTPDAPVTIESLVPGVVIPVAATDLCRPVTAVLQLTRVEVSYGNGNEAVQITLAPLGAGPDY</sequence>